<keyword evidence="4" id="KW-1185">Reference proteome</keyword>
<reference evidence="3 4" key="1">
    <citation type="journal article" date="2024" name="G3 (Bethesda)">
        <title>Genome assembly of Hibiscus sabdariffa L. provides insights into metabolisms of medicinal natural products.</title>
        <authorList>
            <person name="Kim T."/>
        </authorList>
    </citation>
    <scope>NUCLEOTIDE SEQUENCE [LARGE SCALE GENOMIC DNA]</scope>
    <source>
        <strain evidence="3">TK-2024</strain>
        <tissue evidence="3">Old leaves</tissue>
    </source>
</reference>
<keyword evidence="2" id="KW-0472">Membrane</keyword>
<dbReference type="Proteomes" id="UP001472677">
    <property type="component" value="Unassembled WGS sequence"/>
</dbReference>
<keyword evidence="2" id="KW-0812">Transmembrane</keyword>
<feature type="compositionally biased region" description="Basic and acidic residues" evidence="1">
    <location>
        <begin position="95"/>
        <end position="105"/>
    </location>
</feature>
<comment type="caution">
    <text evidence="3">The sequence shown here is derived from an EMBL/GenBank/DDBJ whole genome shotgun (WGS) entry which is preliminary data.</text>
</comment>
<feature type="region of interest" description="Disordered" evidence="1">
    <location>
        <begin position="94"/>
        <end position="118"/>
    </location>
</feature>
<organism evidence="3 4">
    <name type="scientific">Hibiscus sabdariffa</name>
    <name type="common">roselle</name>
    <dbReference type="NCBI Taxonomy" id="183260"/>
    <lineage>
        <taxon>Eukaryota</taxon>
        <taxon>Viridiplantae</taxon>
        <taxon>Streptophyta</taxon>
        <taxon>Embryophyta</taxon>
        <taxon>Tracheophyta</taxon>
        <taxon>Spermatophyta</taxon>
        <taxon>Magnoliopsida</taxon>
        <taxon>eudicotyledons</taxon>
        <taxon>Gunneridae</taxon>
        <taxon>Pentapetalae</taxon>
        <taxon>rosids</taxon>
        <taxon>malvids</taxon>
        <taxon>Malvales</taxon>
        <taxon>Malvaceae</taxon>
        <taxon>Malvoideae</taxon>
        <taxon>Hibiscus</taxon>
    </lineage>
</organism>
<proteinExistence type="predicted"/>
<evidence type="ECO:0000313" key="3">
    <source>
        <dbReference type="EMBL" id="KAK8588790.1"/>
    </source>
</evidence>
<evidence type="ECO:0000256" key="2">
    <source>
        <dbReference type="SAM" id="Phobius"/>
    </source>
</evidence>
<name>A0ABR2FX09_9ROSI</name>
<evidence type="ECO:0000256" key="1">
    <source>
        <dbReference type="SAM" id="MobiDB-lite"/>
    </source>
</evidence>
<dbReference type="EMBL" id="JBBPBM010000004">
    <property type="protein sequence ID" value="KAK8588790.1"/>
    <property type="molecule type" value="Genomic_DNA"/>
</dbReference>
<gene>
    <name evidence="3" type="ORF">V6N12_023204</name>
</gene>
<sequence length="118" mass="12827">MLLALISLLEGFRFRSQQPFFFTGTSTLMKITSIKPKAFYALILLYILLVCSSLSLSHGEILQISRKMALLSSSSSSSLAAGKTQSKFINGAIEEEPKKAVEPSLREAPTSASNPTQN</sequence>
<protein>
    <submittedName>
        <fullName evidence="3">Uncharacterized protein</fullName>
    </submittedName>
</protein>
<accession>A0ABR2FX09</accession>
<feature type="transmembrane region" description="Helical" evidence="2">
    <location>
        <begin position="37"/>
        <end position="57"/>
    </location>
</feature>
<evidence type="ECO:0000313" key="4">
    <source>
        <dbReference type="Proteomes" id="UP001472677"/>
    </source>
</evidence>
<keyword evidence="2" id="KW-1133">Transmembrane helix</keyword>